<dbReference type="GO" id="GO:0003677">
    <property type="term" value="F:DNA binding"/>
    <property type="evidence" value="ECO:0007669"/>
    <property type="project" value="UniProtKB-KW"/>
</dbReference>
<evidence type="ECO:0000256" key="1">
    <source>
        <dbReference type="ARBA" id="ARBA00023015"/>
    </source>
</evidence>
<comment type="caution">
    <text evidence="5">The sequence shown here is derived from an EMBL/GenBank/DDBJ whole genome shotgun (WGS) entry which is preliminary data.</text>
</comment>
<evidence type="ECO:0000256" key="3">
    <source>
        <dbReference type="ARBA" id="ARBA00023163"/>
    </source>
</evidence>
<keyword evidence="1" id="KW-0805">Transcription regulation</keyword>
<evidence type="ECO:0000259" key="4">
    <source>
        <dbReference type="PROSITE" id="PS50995"/>
    </source>
</evidence>
<keyword evidence="3" id="KW-0804">Transcription</keyword>
<dbReference type="Proteomes" id="UP001165092">
    <property type="component" value="Unassembled WGS sequence"/>
</dbReference>
<dbReference type="InterPro" id="IPR036390">
    <property type="entry name" value="WH_DNA-bd_sf"/>
</dbReference>
<dbReference type="PROSITE" id="PS01117">
    <property type="entry name" value="HTH_MARR_1"/>
    <property type="match status" value="1"/>
</dbReference>
<dbReference type="InterPro" id="IPR023187">
    <property type="entry name" value="Tscrpt_reg_MarR-type_CS"/>
</dbReference>
<dbReference type="Gene3D" id="1.10.10.10">
    <property type="entry name" value="Winged helix-like DNA-binding domain superfamily/Winged helix DNA-binding domain"/>
    <property type="match status" value="1"/>
</dbReference>
<dbReference type="EMBL" id="BSQG01000003">
    <property type="protein sequence ID" value="GLU47738.1"/>
    <property type="molecule type" value="Genomic_DNA"/>
</dbReference>
<dbReference type="PANTHER" id="PTHR33164:SF99">
    <property type="entry name" value="MARR FAMILY REGULATORY PROTEIN"/>
    <property type="match status" value="1"/>
</dbReference>
<dbReference type="InterPro" id="IPR036388">
    <property type="entry name" value="WH-like_DNA-bd_sf"/>
</dbReference>
<keyword evidence="6" id="KW-1185">Reference proteome</keyword>
<dbReference type="PROSITE" id="PS50995">
    <property type="entry name" value="HTH_MARR_2"/>
    <property type="match status" value="1"/>
</dbReference>
<feature type="domain" description="HTH marR-type" evidence="4">
    <location>
        <begin position="32"/>
        <end position="165"/>
    </location>
</feature>
<dbReference type="PANTHER" id="PTHR33164">
    <property type="entry name" value="TRANSCRIPTIONAL REGULATOR, MARR FAMILY"/>
    <property type="match status" value="1"/>
</dbReference>
<dbReference type="PRINTS" id="PR00598">
    <property type="entry name" value="HTHMARR"/>
</dbReference>
<organism evidence="5 6">
    <name type="scientific">Nocardiopsis ansamitocini</name>
    <dbReference type="NCBI Taxonomy" id="1670832"/>
    <lineage>
        <taxon>Bacteria</taxon>
        <taxon>Bacillati</taxon>
        <taxon>Actinomycetota</taxon>
        <taxon>Actinomycetes</taxon>
        <taxon>Streptosporangiales</taxon>
        <taxon>Nocardiopsidaceae</taxon>
        <taxon>Nocardiopsis</taxon>
    </lineage>
</organism>
<name>A0A9W6P669_9ACTN</name>
<protein>
    <recommendedName>
        <fullName evidence="4">HTH marR-type domain-containing protein</fullName>
    </recommendedName>
</protein>
<sequence length="181" mass="19646">MIEIRGKSGTTADISGMSATKMTTGNDAAAIKNELISQLRDLELRQVRRFARDRSLPLLTTTLTIQQLKVLVLLSIDGDMPAHELAEGIGVGVATLTGIVDRLAARSLVVRREDARDRRVRRIDLTEEGRALIAEMWGTGQERSWSALSALDVETLRGLVRGVAALHAAMEAQCTGDDLPS</sequence>
<evidence type="ECO:0000313" key="5">
    <source>
        <dbReference type="EMBL" id="GLU47738.1"/>
    </source>
</evidence>
<dbReference type="SUPFAM" id="SSF46785">
    <property type="entry name" value="Winged helix' DNA-binding domain"/>
    <property type="match status" value="1"/>
</dbReference>
<dbReference type="GO" id="GO:0006950">
    <property type="term" value="P:response to stress"/>
    <property type="evidence" value="ECO:0007669"/>
    <property type="project" value="TreeGrafter"/>
</dbReference>
<gene>
    <name evidence="5" type="ORF">Nans01_20890</name>
</gene>
<dbReference type="AlphaFoldDB" id="A0A9W6P669"/>
<evidence type="ECO:0000313" key="6">
    <source>
        <dbReference type="Proteomes" id="UP001165092"/>
    </source>
</evidence>
<dbReference type="Pfam" id="PF01047">
    <property type="entry name" value="MarR"/>
    <property type="match status" value="1"/>
</dbReference>
<dbReference type="GO" id="GO:0003700">
    <property type="term" value="F:DNA-binding transcription factor activity"/>
    <property type="evidence" value="ECO:0007669"/>
    <property type="project" value="InterPro"/>
</dbReference>
<accession>A0A9W6P669</accession>
<dbReference type="SMART" id="SM00347">
    <property type="entry name" value="HTH_MARR"/>
    <property type="match status" value="1"/>
</dbReference>
<dbReference type="InterPro" id="IPR000835">
    <property type="entry name" value="HTH_MarR-typ"/>
</dbReference>
<dbReference type="InterPro" id="IPR039422">
    <property type="entry name" value="MarR/SlyA-like"/>
</dbReference>
<keyword evidence="2" id="KW-0238">DNA-binding</keyword>
<proteinExistence type="predicted"/>
<reference evidence="5" key="1">
    <citation type="submission" date="2023-02" db="EMBL/GenBank/DDBJ databases">
        <title>Nocardiopsis ansamitocini NBRC 112285.</title>
        <authorList>
            <person name="Ichikawa N."/>
            <person name="Sato H."/>
            <person name="Tonouchi N."/>
        </authorList>
    </citation>
    <scope>NUCLEOTIDE SEQUENCE</scope>
    <source>
        <strain evidence="5">NBRC 112285</strain>
    </source>
</reference>
<evidence type="ECO:0000256" key="2">
    <source>
        <dbReference type="ARBA" id="ARBA00023125"/>
    </source>
</evidence>